<name>A0ACC2K9A8_PERAE</name>
<organism evidence="1 2">
    <name type="scientific">Persea americana</name>
    <name type="common">Avocado</name>
    <dbReference type="NCBI Taxonomy" id="3435"/>
    <lineage>
        <taxon>Eukaryota</taxon>
        <taxon>Viridiplantae</taxon>
        <taxon>Streptophyta</taxon>
        <taxon>Embryophyta</taxon>
        <taxon>Tracheophyta</taxon>
        <taxon>Spermatophyta</taxon>
        <taxon>Magnoliopsida</taxon>
        <taxon>Magnoliidae</taxon>
        <taxon>Laurales</taxon>
        <taxon>Lauraceae</taxon>
        <taxon>Persea</taxon>
    </lineage>
</organism>
<gene>
    <name evidence="1" type="ORF">MRB53_013910</name>
</gene>
<dbReference type="EMBL" id="CM056812">
    <property type="protein sequence ID" value="KAJ8617724.1"/>
    <property type="molecule type" value="Genomic_DNA"/>
</dbReference>
<sequence length="85" mass="9516">MWLGRDNGGLFSCRNLVWKGPKRLEEVAQKIGRKAWELGCLVSRQTLYCLSRRPLTARVGMVSDAQTHSGEQAESLPLERAFLAA</sequence>
<accession>A0ACC2K9A8</accession>
<dbReference type="Proteomes" id="UP001234297">
    <property type="component" value="Chromosome 4"/>
</dbReference>
<evidence type="ECO:0000313" key="1">
    <source>
        <dbReference type="EMBL" id="KAJ8617724.1"/>
    </source>
</evidence>
<proteinExistence type="predicted"/>
<keyword evidence="2" id="KW-1185">Reference proteome</keyword>
<protein>
    <submittedName>
        <fullName evidence="1">Uncharacterized protein</fullName>
    </submittedName>
</protein>
<reference evidence="1 2" key="1">
    <citation type="journal article" date="2022" name="Hortic Res">
        <title>A haplotype resolved chromosomal level avocado genome allows analysis of novel avocado genes.</title>
        <authorList>
            <person name="Nath O."/>
            <person name="Fletcher S.J."/>
            <person name="Hayward A."/>
            <person name="Shaw L.M."/>
            <person name="Masouleh A.K."/>
            <person name="Furtado A."/>
            <person name="Henry R.J."/>
            <person name="Mitter N."/>
        </authorList>
    </citation>
    <scope>NUCLEOTIDE SEQUENCE [LARGE SCALE GENOMIC DNA]</scope>
    <source>
        <strain evidence="2">cv. Hass</strain>
    </source>
</reference>
<comment type="caution">
    <text evidence="1">The sequence shown here is derived from an EMBL/GenBank/DDBJ whole genome shotgun (WGS) entry which is preliminary data.</text>
</comment>
<evidence type="ECO:0000313" key="2">
    <source>
        <dbReference type="Proteomes" id="UP001234297"/>
    </source>
</evidence>